<dbReference type="EC" id="2.7.13.3" evidence="2"/>
<dbReference type="PANTHER" id="PTHR44936">
    <property type="entry name" value="SENSOR PROTEIN CREC"/>
    <property type="match status" value="1"/>
</dbReference>
<name>A0A485LXG5_9ZZZZ</name>
<dbReference type="InterPro" id="IPR014265">
    <property type="entry name" value="XrtA/PrsK"/>
</dbReference>
<feature type="transmembrane region" description="Helical" evidence="7">
    <location>
        <begin position="96"/>
        <end position="112"/>
    </location>
</feature>
<dbReference type="PRINTS" id="PR00344">
    <property type="entry name" value="BCTRLSENSOR"/>
</dbReference>
<keyword evidence="7" id="KW-0812">Transmembrane</keyword>
<feature type="transmembrane region" description="Helical" evidence="7">
    <location>
        <begin position="55"/>
        <end position="76"/>
    </location>
</feature>
<dbReference type="GO" id="GO:0004673">
    <property type="term" value="F:protein histidine kinase activity"/>
    <property type="evidence" value="ECO:0007669"/>
    <property type="project" value="UniProtKB-EC"/>
</dbReference>
<dbReference type="InterPro" id="IPR029016">
    <property type="entry name" value="GAF-like_dom_sf"/>
</dbReference>
<feature type="transmembrane region" description="Helical" evidence="7">
    <location>
        <begin position="6"/>
        <end position="24"/>
    </location>
</feature>
<evidence type="ECO:0000313" key="9">
    <source>
        <dbReference type="EMBL" id="VFU13337.1"/>
    </source>
</evidence>
<dbReference type="EMBL" id="CAADRM010000079">
    <property type="protein sequence ID" value="VFU13337.1"/>
    <property type="molecule type" value="Genomic_DNA"/>
</dbReference>
<feature type="transmembrane region" description="Helical" evidence="7">
    <location>
        <begin position="228"/>
        <end position="254"/>
    </location>
</feature>
<dbReference type="InterPro" id="IPR005467">
    <property type="entry name" value="His_kinase_dom"/>
</dbReference>
<dbReference type="GO" id="GO:0005524">
    <property type="term" value="F:ATP binding"/>
    <property type="evidence" value="ECO:0007669"/>
    <property type="project" value="UniProtKB-KW"/>
</dbReference>
<dbReference type="NCBIfam" id="TIGR02916">
    <property type="entry name" value="PEP_his_kin"/>
    <property type="match status" value="1"/>
</dbReference>
<evidence type="ECO:0000256" key="1">
    <source>
        <dbReference type="ARBA" id="ARBA00000085"/>
    </source>
</evidence>
<feature type="transmembrane region" description="Helical" evidence="7">
    <location>
        <begin position="163"/>
        <end position="183"/>
    </location>
</feature>
<proteinExistence type="predicted"/>
<dbReference type="InterPro" id="IPR004358">
    <property type="entry name" value="Sig_transdc_His_kin-like_C"/>
</dbReference>
<dbReference type="InterPro" id="IPR003594">
    <property type="entry name" value="HATPase_dom"/>
</dbReference>
<keyword evidence="7" id="KW-0472">Membrane</keyword>
<feature type="domain" description="Histidine kinase" evidence="8">
    <location>
        <begin position="481"/>
        <end position="684"/>
    </location>
</feature>
<feature type="transmembrane region" description="Helical" evidence="7">
    <location>
        <begin position="132"/>
        <end position="151"/>
    </location>
</feature>
<dbReference type="Gene3D" id="3.30.450.40">
    <property type="match status" value="1"/>
</dbReference>
<dbReference type="CDD" id="cd00075">
    <property type="entry name" value="HATPase"/>
    <property type="match status" value="1"/>
</dbReference>
<dbReference type="SMART" id="SM00387">
    <property type="entry name" value="HATPase_c"/>
    <property type="match status" value="1"/>
</dbReference>
<evidence type="ECO:0000259" key="8">
    <source>
        <dbReference type="PROSITE" id="PS50109"/>
    </source>
</evidence>
<keyword evidence="3 9" id="KW-0808">Transferase</keyword>
<feature type="transmembrane region" description="Helical" evidence="7">
    <location>
        <begin position="195"/>
        <end position="216"/>
    </location>
</feature>
<dbReference type="SUPFAM" id="SSF55781">
    <property type="entry name" value="GAF domain-like"/>
    <property type="match status" value="1"/>
</dbReference>
<accession>A0A485LXG5</accession>
<evidence type="ECO:0000256" key="6">
    <source>
        <dbReference type="ARBA" id="ARBA00022840"/>
    </source>
</evidence>
<evidence type="ECO:0000256" key="3">
    <source>
        <dbReference type="ARBA" id="ARBA00022679"/>
    </source>
</evidence>
<organism evidence="9">
    <name type="scientific">anaerobic digester metagenome</name>
    <dbReference type="NCBI Taxonomy" id="1263854"/>
    <lineage>
        <taxon>unclassified sequences</taxon>
        <taxon>metagenomes</taxon>
        <taxon>ecological metagenomes</taxon>
    </lineage>
</organism>
<dbReference type="PROSITE" id="PS50109">
    <property type="entry name" value="HIS_KIN"/>
    <property type="match status" value="1"/>
</dbReference>
<dbReference type="InterPro" id="IPR050980">
    <property type="entry name" value="2C_sensor_his_kinase"/>
</dbReference>
<keyword evidence="6" id="KW-0067">ATP-binding</keyword>
<evidence type="ECO:0000256" key="7">
    <source>
        <dbReference type="SAM" id="Phobius"/>
    </source>
</evidence>
<evidence type="ECO:0000256" key="4">
    <source>
        <dbReference type="ARBA" id="ARBA00022741"/>
    </source>
</evidence>
<dbReference type="PANTHER" id="PTHR44936:SF10">
    <property type="entry name" value="SENSOR PROTEIN RSTB"/>
    <property type="match status" value="1"/>
</dbReference>
<gene>
    <name evidence="9" type="primary">gchK</name>
    <name evidence="9" type="ORF">SCFA_180025</name>
</gene>
<sequence>MELLIFSITALISFAGGMIILSRSGARYGRSMAAGLLFLSGAELCYILFSFRHGALPLQCALFFEMAGAGMFLLSVTSMETGLARNKAFLTWERRILITAYALYAALGLYFPQMTVTKDLDGIIRLGWVAKVHAVFIIISAVMFMWIVENIHRSSTDEQKRVLKYPVLGIIALGVAFLLMGVYRLSTLSIHMDMLMLQSLISLVGIVFVLFFSIRFKLFEMDIFVSRYIVYHSFTFLSIGAYLVAMGLFLLGVQRLGLKISFVSMGFFVFMALFVLAFILASKDVRQGLKFFIDTHFFANKYDYRKEWGELSGYLSIAFNEKQIIHVTAQVILDSMYISELSIFLRHGAEFRCGYAFPSRLPNLSIGEDEPLIAYLERNHSFLRKTPRGPDDTLWKTIVTDHQDLLDRSRIELAVAMTVENKLIGFIAVGKENPGTPYGRDDIDLLTAIASQSSAALMSARFAQELAVNKEVNAFNRMSSYVLHDLKNAAGNLSLILQNAPNHMDSEEFRADMIETISQTLGRIDKVMSRLGALPSKEELSRETIPVGDLIGLLLSKLDPRLEKLTVTTSVEPGLTVRTNRDMIERILENLIINATEALSDQGRITIQAGRENGAVSLSIEDNGPGMTEEFVRERLFKPFQTTKKNGTGLGLWQVKSIADQLGMGIEVENRPAQGVKFTIRIPD</sequence>
<keyword evidence="5 9" id="KW-0418">Kinase</keyword>
<reference evidence="9" key="1">
    <citation type="submission" date="2019-03" db="EMBL/GenBank/DDBJ databases">
        <authorList>
            <person name="Hao L."/>
        </authorList>
    </citation>
    <scope>NUCLEOTIDE SEQUENCE</scope>
</reference>
<keyword evidence="7" id="KW-1133">Transmembrane helix</keyword>
<comment type="catalytic activity">
    <reaction evidence="1">
        <text>ATP + protein L-histidine = ADP + protein N-phospho-L-histidine.</text>
        <dbReference type="EC" id="2.7.13.3"/>
    </reaction>
</comment>
<dbReference type="InterPro" id="IPR036890">
    <property type="entry name" value="HATPase_C_sf"/>
</dbReference>
<dbReference type="Pfam" id="PF02518">
    <property type="entry name" value="HATPase_c"/>
    <property type="match status" value="1"/>
</dbReference>
<dbReference type="SUPFAM" id="SSF55874">
    <property type="entry name" value="ATPase domain of HSP90 chaperone/DNA topoisomerase II/histidine kinase"/>
    <property type="match status" value="1"/>
</dbReference>
<dbReference type="AlphaFoldDB" id="A0A485LXG5"/>
<feature type="transmembrane region" description="Helical" evidence="7">
    <location>
        <begin position="260"/>
        <end position="281"/>
    </location>
</feature>
<evidence type="ECO:0000256" key="5">
    <source>
        <dbReference type="ARBA" id="ARBA00022777"/>
    </source>
</evidence>
<evidence type="ECO:0000256" key="2">
    <source>
        <dbReference type="ARBA" id="ARBA00012438"/>
    </source>
</evidence>
<feature type="transmembrane region" description="Helical" evidence="7">
    <location>
        <begin position="31"/>
        <end position="49"/>
    </location>
</feature>
<protein>
    <recommendedName>
        <fullName evidence="2">histidine kinase</fullName>
        <ecNumber evidence="2">2.7.13.3</ecNumber>
    </recommendedName>
</protein>
<dbReference type="Gene3D" id="3.30.565.10">
    <property type="entry name" value="Histidine kinase-like ATPase, C-terminal domain"/>
    <property type="match status" value="1"/>
</dbReference>
<keyword evidence="4" id="KW-0547">Nucleotide-binding</keyword>